<feature type="compositionally biased region" description="Basic and acidic residues" evidence="1">
    <location>
        <begin position="42"/>
        <end position="52"/>
    </location>
</feature>
<evidence type="ECO:0000313" key="3">
    <source>
        <dbReference type="Proteomes" id="UP000823775"/>
    </source>
</evidence>
<evidence type="ECO:0000313" key="2">
    <source>
        <dbReference type="EMBL" id="MCD7466783.1"/>
    </source>
</evidence>
<reference evidence="2 3" key="1">
    <citation type="journal article" date="2021" name="BMC Genomics">
        <title>Datura genome reveals duplications of psychoactive alkaloid biosynthetic genes and high mutation rate following tissue culture.</title>
        <authorList>
            <person name="Rajewski A."/>
            <person name="Carter-House D."/>
            <person name="Stajich J."/>
            <person name="Litt A."/>
        </authorList>
    </citation>
    <scope>NUCLEOTIDE SEQUENCE [LARGE SCALE GENOMIC DNA]</scope>
    <source>
        <strain evidence="2">AR-01</strain>
    </source>
</reference>
<feature type="region of interest" description="Disordered" evidence="1">
    <location>
        <begin position="13"/>
        <end position="61"/>
    </location>
</feature>
<organism evidence="2 3">
    <name type="scientific">Datura stramonium</name>
    <name type="common">Jimsonweed</name>
    <name type="synonym">Common thornapple</name>
    <dbReference type="NCBI Taxonomy" id="4076"/>
    <lineage>
        <taxon>Eukaryota</taxon>
        <taxon>Viridiplantae</taxon>
        <taxon>Streptophyta</taxon>
        <taxon>Embryophyta</taxon>
        <taxon>Tracheophyta</taxon>
        <taxon>Spermatophyta</taxon>
        <taxon>Magnoliopsida</taxon>
        <taxon>eudicotyledons</taxon>
        <taxon>Gunneridae</taxon>
        <taxon>Pentapetalae</taxon>
        <taxon>asterids</taxon>
        <taxon>lamiids</taxon>
        <taxon>Solanales</taxon>
        <taxon>Solanaceae</taxon>
        <taxon>Solanoideae</taxon>
        <taxon>Datureae</taxon>
        <taxon>Datura</taxon>
    </lineage>
</organism>
<gene>
    <name evidence="2" type="ORF">HAX54_003800</name>
</gene>
<feature type="non-terminal residue" evidence="2">
    <location>
        <position position="1"/>
    </location>
</feature>
<feature type="compositionally biased region" description="Basic and acidic residues" evidence="1">
    <location>
        <begin position="23"/>
        <end position="34"/>
    </location>
</feature>
<feature type="region of interest" description="Disordered" evidence="1">
    <location>
        <begin position="80"/>
        <end position="100"/>
    </location>
</feature>
<comment type="caution">
    <text evidence="2">The sequence shown here is derived from an EMBL/GenBank/DDBJ whole genome shotgun (WGS) entry which is preliminary data.</text>
</comment>
<evidence type="ECO:0000256" key="1">
    <source>
        <dbReference type="SAM" id="MobiDB-lite"/>
    </source>
</evidence>
<sequence>WWFLERSGKEEAQKLGSGSAAVCERKKRDEEMQQRRAAAGSPEKRRPEEKMRKGLGRNKNRLEKMAVAGGRRWWRRLVYSGEGYGSSGSPEKKMRRRGEK</sequence>
<dbReference type="Proteomes" id="UP000823775">
    <property type="component" value="Unassembled WGS sequence"/>
</dbReference>
<proteinExistence type="predicted"/>
<name>A0ABS8T6L3_DATST</name>
<keyword evidence="3" id="KW-1185">Reference proteome</keyword>
<dbReference type="EMBL" id="JACEIK010001173">
    <property type="protein sequence ID" value="MCD7466783.1"/>
    <property type="molecule type" value="Genomic_DNA"/>
</dbReference>
<feature type="non-terminal residue" evidence="2">
    <location>
        <position position="100"/>
    </location>
</feature>
<protein>
    <submittedName>
        <fullName evidence="2">Uncharacterized protein</fullName>
    </submittedName>
</protein>
<accession>A0ABS8T6L3</accession>